<proteinExistence type="predicted"/>
<evidence type="ECO:0000313" key="3">
    <source>
        <dbReference type="Proteomes" id="UP001285441"/>
    </source>
</evidence>
<feature type="compositionally biased region" description="Polar residues" evidence="1">
    <location>
        <begin position="1"/>
        <end position="21"/>
    </location>
</feature>
<reference evidence="2" key="2">
    <citation type="submission" date="2023-06" db="EMBL/GenBank/DDBJ databases">
        <authorList>
            <consortium name="Lawrence Berkeley National Laboratory"/>
            <person name="Haridas S."/>
            <person name="Hensen N."/>
            <person name="Bonometti L."/>
            <person name="Westerberg I."/>
            <person name="Brannstrom I.O."/>
            <person name="Guillou S."/>
            <person name="Cros-Aarteil S."/>
            <person name="Calhoun S."/>
            <person name="Kuo A."/>
            <person name="Mondo S."/>
            <person name="Pangilinan J."/>
            <person name="Riley R."/>
            <person name="LaButti K."/>
            <person name="Andreopoulos B."/>
            <person name="Lipzen A."/>
            <person name="Chen C."/>
            <person name="Yanf M."/>
            <person name="Daum C."/>
            <person name="Ng V."/>
            <person name="Clum A."/>
            <person name="Steindorff A."/>
            <person name="Ohm R."/>
            <person name="Martin F."/>
            <person name="Silar P."/>
            <person name="Natvig D."/>
            <person name="Lalanne C."/>
            <person name="Gautier V."/>
            <person name="Ament-velasquez S.L."/>
            <person name="Kruys A."/>
            <person name="Hutchinson M.I."/>
            <person name="Powell A.J."/>
            <person name="Barry K."/>
            <person name="Miller A.N."/>
            <person name="Grigoriev I.V."/>
            <person name="Debuchy R."/>
            <person name="Gladieux P."/>
            <person name="Thoren M.H."/>
            <person name="Johannesson H."/>
        </authorList>
    </citation>
    <scope>NUCLEOTIDE SEQUENCE</scope>
    <source>
        <strain evidence="2">CBS 232.78</strain>
    </source>
</reference>
<name>A0AAE0KJG4_9PEZI</name>
<evidence type="ECO:0000256" key="1">
    <source>
        <dbReference type="SAM" id="MobiDB-lite"/>
    </source>
</evidence>
<gene>
    <name evidence="2" type="ORF">B0H63DRAFT_478043</name>
</gene>
<keyword evidence="3" id="KW-1185">Reference proteome</keyword>
<sequence>MSSQPPEESLSAPNGNDSASTFAHPPSSDFSTSTPYAYDHTYAPGYFRIGEVAGTSECSTGVESCMQRGPRDDSATSPWDHDLYYGHCAYSGPSTAFGKDWWSPQYEDASEPLSSTPELSSPQYEECASEALSSTPRLSSQENGLACLVPGCPKKQPFDRSADLDRHIKMAHSPTSEKKSPCDRKCHRRGVPFLRADHFRDHMRDIHTEDLLPRGRKMDQKWWESRIIFDDWWRCVRCLAVQVKVETDGFVCPECKNPCEEDRKRWRMREL</sequence>
<comment type="caution">
    <text evidence="2">The sequence shown here is derived from an EMBL/GenBank/DDBJ whole genome shotgun (WGS) entry which is preliminary data.</text>
</comment>
<dbReference type="AlphaFoldDB" id="A0AAE0KJG4"/>
<organism evidence="2 3">
    <name type="scientific">Podospora didyma</name>
    <dbReference type="NCBI Taxonomy" id="330526"/>
    <lineage>
        <taxon>Eukaryota</taxon>
        <taxon>Fungi</taxon>
        <taxon>Dikarya</taxon>
        <taxon>Ascomycota</taxon>
        <taxon>Pezizomycotina</taxon>
        <taxon>Sordariomycetes</taxon>
        <taxon>Sordariomycetidae</taxon>
        <taxon>Sordariales</taxon>
        <taxon>Podosporaceae</taxon>
        <taxon>Podospora</taxon>
    </lineage>
</organism>
<feature type="region of interest" description="Disordered" evidence="1">
    <location>
        <begin position="1"/>
        <end position="35"/>
    </location>
</feature>
<evidence type="ECO:0000313" key="2">
    <source>
        <dbReference type="EMBL" id="KAK3377814.1"/>
    </source>
</evidence>
<protein>
    <recommendedName>
        <fullName evidence="4">C2H2-type domain-containing protein</fullName>
    </recommendedName>
</protein>
<reference evidence="2" key="1">
    <citation type="journal article" date="2023" name="Mol. Phylogenet. Evol.">
        <title>Genome-scale phylogeny and comparative genomics of the fungal order Sordariales.</title>
        <authorList>
            <person name="Hensen N."/>
            <person name="Bonometti L."/>
            <person name="Westerberg I."/>
            <person name="Brannstrom I.O."/>
            <person name="Guillou S."/>
            <person name="Cros-Aarteil S."/>
            <person name="Calhoun S."/>
            <person name="Haridas S."/>
            <person name="Kuo A."/>
            <person name="Mondo S."/>
            <person name="Pangilinan J."/>
            <person name="Riley R."/>
            <person name="LaButti K."/>
            <person name="Andreopoulos B."/>
            <person name="Lipzen A."/>
            <person name="Chen C."/>
            <person name="Yan M."/>
            <person name="Daum C."/>
            <person name="Ng V."/>
            <person name="Clum A."/>
            <person name="Steindorff A."/>
            <person name="Ohm R.A."/>
            <person name="Martin F."/>
            <person name="Silar P."/>
            <person name="Natvig D.O."/>
            <person name="Lalanne C."/>
            <person name="Gautier V."/>
            <person name="Ament-Velasquez S.L."/>
            <person name="Kruys A."/>
            <person name="Hutchinson M.I."/>
            <person name="Powell A.J."/>
            <person name="Barry K."/>
            <person name="Miller A.N."/>
            <person name="Grigoriev I.V."/>
            <person name="Debuchy R."/>
            <person name="Gladieux P."/>
            <person name="Hiltunen Thoren M."/>
            <person name="Johannesson H."/>
        </authorList>
    </citation>
    <scope>NUCLEOTIDE SEQUENCE</scope>
    <source>
        <strain evidence="2">CBS 232.78</strain>
    </source>
</reference>
<dbReference type="EMBL" id="JAULSW010000006">
    <property type="protein sequence ID" value="KAK3377814.1"/>
    <property type="molecule type" value="Genomic_DNA"/>
</dbReference>
<dbReference type="Gene3D" id="3.30.160.60">
    <property type="entry name" value="Classic Zinc Finger"/>
    <property type="match status" value="1"/>
</dbReference>
<dbReference type="Proteomes" id="UP001285441">
    <property type="component" value="Unassembled WGS sequence"/>
</dbReference>
<evidence type="ECO:0008006" key="4">
    <source>
        <dbReference type="Google" id="ProtNLM"/>
    </source>
</evidence>
<accession>A0AAE0KJG4</accession>